<dbReference type="InterPro" id="IPR044792">
    <property type="entry name" value="TAR1"/>
</dbReference>
<comment type="caution">
    <text evidence="2">The sequence shown here is derived from an EMBL/GenBank/DDBJ whole genome shotgun (WGS) entry which is preliminary data.</text>
</comment>
<gene>
    <name evidence="2" type="ORF">Adt_48585</name>
</gene>
<dbReference type="PANTHER" id="PTHR47188:SF1">
    <property type="entry name" value="PROTEIN TAR1"/>
    <property type="match status" value="1"/>
</dbReference>
<protein>
    <submittedName>
        <fullName evidence="2">Uncharacterized protein</fullName>
    </submittedName>
</protein>
<evidence type="ECO:0000313" key="3">
    <source>
        <dbReference type="Proteomes" id="UP001604336"/>
    </source>
</evidence>
<evidence type="ECO:0000313" key="2">
    <source>
        <dbReference type="EMBL" id="KAL2453916.1"/>
    </source>
</evidence>
<reference evidence="3" key="1">
    <citation type="submission" date="2024-07" db="EMBL/GenBank/DDBJ databases">
        <title>Two chromosome-level genome assemblies of Korean endemic species Abeliophyllum distichum and Forsythia ovata (Oleaceae).</title>
        <authorList>
            <person name="Jang H."/>
        </authorList>
    </citation>
    <scope>NUCLEOTIDE SEQUENCE [LARGE SCALE GENOMIC DNA]</scope>
</reference>
<proteinExistence type="predicted"/>
<keyword evidence="3" id="KW-1185">Reference proteome</keyword>
<dbReference type="AlphaFoldDB" id="A0ABD1NQK7"/>
<dbReference type="PANTHER" id="PTHR47188">
    <property type="entry name" value="PROTEIN TAR1"/>
    <property type="match status" value="1"/>
</dbReference>
<accession>A0ABD1NQK7</accession>
<dbReference type="EMBL" id="JBFOLK010000527">
    <property type="protein sequence ID" value="KAL2453916.1"/>
    <property type="molecule type" value="Genomic_DNA"/>
</dbReference>
<sequence>MPKQRLERRVLSATIGDDGIPTGISTARALAAALNSCWSTPRVDRQTGSSPFAHPIHPPRDASPTPIRFPPDNFKHSFDSFFQSSFHLSLAVLVRYRSLRLYLALDGFTARLGLHSQTTRLARQPPPRGAGRVRAQRGLSPLLWRPFPGDLGTVPPLRTLLQTTMSNGEGRARFSSWGFSPVRSPLLGESL</sequence>
<evidence type="ECO:0000256" key="1">
    <source>
        <dbReference type="SAM" id="MobiDB-lite"/>
    </source>
</evidence>
<feature type="region of interest" description="Disordered" evidence="1">
    <location>
        <begin position="42"/>
        <end position="69"/>
    </location>
</feature>
<dbReference type="Proteomes" id="UP001604336">
    <property type="component" value="Unassembled WGS sequence"/>
</dbReference>
<name>A0ABD1NQK7_9LAMI</name>
<organism evidence="2 3">
    <name type="scientific">Abeliophyllum distichum</name>
    <dbReference type="NCBI Taxonomy" id="126358"/>
    <lineage>
        <taxon>Eukaryota</taxon>
        <taxon>Viridiplantae</taxon>
        <taxon>Streptophyta</taxon>
        <taxon>Embryophyta</taxon>
        <taxon>Tracheophyta</taxon>
        <taxon>Spermatophyta</taxon>
        <taxon>Magnoliopsida</taxon>
        <taxon>eudicotyledons</taxon>
        <taxon>Gunneridae</taxon>
        <taxon>Pentapetalae</taxon>
        <taxon>asterids</taxon>
        <taxon>lamiids</taxon>
        <taxon>Lamiales</taxon>
        <taxon>Oleaceae</taxon>
        <taxon>Forsythieae</taxon>
        <taxon>Abeliophyllum</taxon>
    </lineage>
</organism>